<protein>
    <submittedName>
        <fullName evidence="3">Class II aminoacyl-tRNA and biotin synthetasessuperfamily protein</fullName>
    </submittedName>
</protein>
<accession>A0A5A7R6H9</accession>
<evidence type="ECO:0000256" key="2">
    <source>
        <dbReference type="SAM" id="Phobius"/>
    </source>
</evidence>
<evidence type="ECO:0000313" key="3">
    <source>
        <dbReference type="EMBL" id="GER53028.1"/>
    </source>
</evidence>
<dbReference type="PANTHER" id="PTHR37746:SF1">
    <property type="entry name" value="TRANSMEMBRANE PROTEIN"/>
    <property type="match status" value="1"/>
</dbReference>
<comment type="caution">
    <text evidence="3">The sequence shown here is derived from an EMBL/GenBank/DDBJ whole genome shotgun (WGS) entry which is preliminary data.</text>
</comment>
<keyword evidence="4" id="KW-1185">Reference proteome</keyword>
<dbReference type="PANTHER" id="PTHR37746">
    <property type="entry name" value="TRANSMEMBRANE PROTEIN"/>
    <property type="match status" value="1"/>
</dbReference>
<keyword evidence="2" id="KW-0812">Transmembrane</keyword>
<name>A0A5A7R6H9_STRAF</name>
<dbReference type="OrthoDB" id="1939257at2759"/>
<feature type="transmembrane region" description="Helical" evidence="2">
    <location>
        <begin position="12"/>
        <end position="32"/>
    </location>
</feature>
<dbReference type="EMBL" id="BKCP01010514">
    <property type="protein sequence ID" value="GER53028.1"/>
    <property type="molecule type" value="Genomic_DNA"/>
</dbReference>
<keyword evidence="2" id="KW-1133">Transmembrane helix</keyword>
<evidence type="ECO:0000313" key="4">
    <source>
        <dbReference type="Proteomes" id="UP000325081"/>
    </source>
</evidence>
<proteinExistence type="predicted"/>
<gene>
    <name evidence="3" type="ORF">STAS_30511</name>
</gene>
<keyword evidence="2" id="KW-0472">Membrane</keyword>
<feature type="transmembrane region" description="Helical" evidence="2">
    <location>
        <begin position="38"/>
        <end position="58"/>
    </location>
</feature>
<feature type="region of interest" description="Disordered" evidence="1">
    <location>
        <begin position="63"/>
        <end position="83"/>
    </location>
</feature>
<evidence type="ECO:0000256" key="1">
    <source>
        <dbReference type="SAM" id="MobiDB-lite"/>
    </source>
</evidence>
<dbReference type="AlphaFoldDB" id="A0A5A7R6H9"/>
<dbReference type="Proteomes" id="UP000325081">
    <property type="component" value="Unassembled WGS sequence"/>
</dbReference>
<sequence>MTNFLGDIFCSFPSDSLFSTITTFYTLALLYFPSFSLQFIFSPVIFSTIILLLCLLRLGAAQKSAPESGGSGRPASDSPPKIDESIIDRDWKSTADLGQCSRSEPDPKSARRAFYADSFVEWDVRAPLEVIHEEYEGEEEDGVENGAVWEARRESEMNAIRKYASLSLYYPESDSDASSEGDFTVDGDWGSPENACFRWEEEEEGEEDDREGLIEIELNGGKKGAGEVEEDNLIEIELFPAS</sequence>
<reference evidence="4" key="1">
    <citation type="journal article" date="2019" name="Curr. Biol.">
        <title>Genome Sequence of Striga asiatica Provides Insight into the Evolution of Plant Parasitism.</title>
        <authorList>
            <person name="Yoshida S."/>
            <person name="Kim S."/>
            <person name="Wafula E.K."/>
            <person name="Tanskanen J."/>
            <person name="Kim Y.M."/>
            <person name="Honaas L."/>
            <person name="Yang Z."/>
            <person name="Spallek T."/>
            <person name="Conn C.E."/>
            <person name="Ichihashi Y."/>
            <person name="Cheong K."/>
            <person name="Cui S."/>
            <person name="Der J.P."/>
            <person name="Gundlach H."/>
            <person name="Jiao Y."/>
            <person name="Hori C."/>
            <person name="Ishida J.K."/>
            <person name="Kasahara H."/>
            <person name="Kiba T."/>
            <person name="Kim M.S."/>
            <person name="Koo N."/>
            <person name="Laohavisit A."/>
            <person name="Lee Y.H."/>
            <person name="Lumba S."/>
            <person name="McCourt P."/>
            <person name="Mortimer J.C."/>
            <person name="Mutuku J.M."/>
            <person name="Nomura T."/>
            <person name="Sasaki-Sekimoto Y."/>
            <person name="Seto Y."/>
            <person name="Wang Y."/>
            <person name="Wakatake T."/>
            <person name="Sakakibara H."/>
            <person name="Demura T."/>
            <person name="Yamaguchi S."/>
            <person name="Yoneyama K."/>
            <person name="Manabe R.I."/>
            <person name="Nelson D.C."/>
            <person name="Schulman A.H."/>
            <person name="Timko M.P."/>
            <person name="dePamphilis C.W."/>
            <person name="Choi D."/>
            <person name="Shirasu K."/>
        </authorList>
    </citation>
    <scope>NUCLEOTIDE SEQUENCE [LARGE SCALE GENOMIC DNA]</scope>
    <source>
        <strain evidence="4">cv. UVA1</strain>
    </source>
</reference>
<organism evidence="3 4">
    <name type="scientific">Striga asiatica</name>
    <name type="common">Asiatic witchweed</name>
    <name type="synonym">Buchnera asiatica</name>
    <dbReference type="NCBI Taxonomy" id="4170"/>
    <lineage>
        <taxon>Eukaryota</taxon>
        <taxon>Viridiplantae</taxon>
        <taxon>Streptophyta</taxon>
        <taxon>Embryophyta</taxon>
        <taxon>Tracheophyta</taxon>
        <taxon>Spermatophyta</taxon>
        <taxon>Magnoliopsida</taxon>
        <taxon>eudicotyledons</taxon>
        <taxon>Gunneridae</taxon>
        <taxon>Pentapetalae</taxon>
        <taxon>asterids</taxon>
        <taxon>lamiids</taxon>
        <taxon>Lamiales</taxon>
        <taxon>Orobanchaceae</taxon>
        <taxon>Buchnereae</taxon>
        <taxon>Striga</taxon>
    </lineage>
</organism>